<dbReference type="GO" id="GO:0090558">
    <property type="term" value="P:plant epidermis development"/>
    <property type="evidence" value="ECO:0007669"/>
    <property type="project" value="UniProtKB-ARBA"/>
</dbReference>
<protein>
    <submittedName>
        <fullName evidence="10">MYB transcription factor</fullName>
    </submittedName>
</protein>
<evidence type="ECO:0000256" key="6">
    <source>
        <dbReference type="SAM" id="MobiDB-lite"/>
    </source>
</evidence>
<dbReference type="GO" id="GO:0009653">
    <property type="term" value="P:anatomical structure morphogenesis"/>
    <property type="evidence" value="ECO:0007669"/>
    <property type="project" value="UniProtKB-ARBA"/>
</dbReference>
<comment type="subcellular location">
    <subcellularLocation>
        <location evidence="1">Nucleus</location>
    </subcellularLocation>
</comment>
<dbReference type="FunFam" id="1.10.10.60:FF:000160">
    <property type="entry name" value="MYB-like transcription factor"/>
    <property type="match status" value="1"/>
</dbReference>
<organism evidence="10">
    <name type="scientific">Saccharum hybrid cultivar SP80-3280</name>
    <dbReference type="NCBI Taxonomy" id="193079"/>
    <lineage>
        <taxon>Eukaryota</taxon>
        <taxon>Viridiplantae</taxon>
        <taxon>Streptophyta</taxon>
        <taxon>Embryophyta</taxon>
        <taxon>Tracheophyta</taxon>
        <taxon>Spermatophyta</taxon>
        <taxon>Magnoliopsida</taxon>
        <taxon>Liliopsida</taxon>
        <taxon>Poales</taxon>
        <taxon>Poaceae</taxon>
        <taxon>PACMAD clade</taxon>
        <taxon>Panicoideae</taxon>
        <taxon>Andropogonodae</taxon>
        <taxon>Andropogoneae</taxon>
        <taxon>Saccharinae</taxon>
        <taxon>Saccharum</taxon>
        <taxon>Saccharum officinarum species complex</taxon>
    </lineage>
</organism>
<dbReference type="CDD" id="cd00167">
    <property type="entry name" value="SANT"/>
    <property type="match status" value="1"/>
</dbReference>
<dbReference type="SUPFAM" id="SSF46689">
    <property type="entry name" value="Homeodomain-like"/>
    <property type="match status" value="1"/>
</dbReference>
<evidence type="ECO:0000256" key="5">
    <source>
        <dbReference type="ARBA" id="ARBA00023242"/>
    </source>
</evidence>
<accession>A0A2R4QNC5</accession>
<keyword evidence="3" id="KW-0238">DNA-binding</keyword>
<dbReference type="PROSITE" id="PS50090">
    <property type="entry name" value="MYB_LIKE"/>
    <property type="match status" value="1"/>
</dbReference>
<dbReference type="InterPro" id="IPR017930">
    <property type="entry name" value="Myb_dom"/>
</dbReference>
<evidence type="ECO:0000256" key="4">
    <source>
        <dbReference type="ARBA" id="ARBA00023163"/>
    </source>
</evidence>
<dbReference type="AlphaFoldDB" id="A0A2R4QNC5"/>
<reference evidence="10" key="1">
    <citation type="journal article" date="2018" name="Front. Plant Sci.">
        <title>"Targeted Sequencing by Gene Synteny," a New Strategy for Polyploid Species: Sequencing and Physical Structure of a Complex Sugarcane Region.</title>
        <authorList>
            <person name="Mancini M.C."/>
            <person name="Cardoso-Silva C.B."/>
            <person name="Sforca D.A."/>
            <person name="Pereira de Souza A."/>
        </authorList>
    </citation>
    <scope>NUCLEOTIDE SEQUENCE</scope>
    <source>
        <strain evidence="9">Shy3280Sca010</strain>
        <strain evidence="10">Shy3280Sca011</strain>
        <strain evidence="11">Shy3280Sca013</strain>
    </source>
</reference>
<sequence>MDSSSGSQDKKSKENDRREAKEANSTAQHFVDFTEEEEDLVFRMHRLVGNRWEIIAGRIPGRTAEEVEMFWSKKHQER</sequence>
<feature type="domain" description="Myb-like" evidence="7">
    <location>
        <begin position="33"/>
        <end position="75"/>
    </location>
</feature>
<dbReference type="EMBL" id="MF737018">
    <property type="protein sequence ID" value="AVY91716.1"/>
    <property type="molecule type" value="Genomic_DNA"/>
</dbReference>
<name>A0A2R4QNC5_9POAL</name>
<dbReference type="InterPro" id="IPR001005">
    <property type="entry name" value="SANT/Myb"/>
</dbReference>
<evidence type="ECO:0000259" key="7">
    <source>
        <dbReference type="PROSITE" id="PS50090"/>
    </source>
</evidence>
<dbReference type="InterPro" id="IPR009057">
    <property type="entry name" value="Homeodomain-like_sf"/>
</dbReference>
<dbReference type="PANTHER" id="PTHR47998">
    <property type="entry name" value="TRANSCRIPTION FACTOR MYB51-LIKE ISOFORM X1"/>
    <property type="match status" value="1"/>
</dbReference>
<gene>
    <name evidence="9" type="ORF">Shy3280Sca010_061</name>
    <name evidence="10" type="ORF">Shy3280Sca011_107</name>
    <name evidence="11" type="ORF">Shy3280Sca013_006</name>
</gene>
<dbReference type="Pfam" id="PF00249">
    <property type="entry name" value="Myb_DNA-binding"/>
    <property type="match status" value="1"/>
</dbReference>
<proteinExistence type="predicted"/>
<evidence type="ECO:0000259" key="8">
    <source>
        <dbReference type="PROSITE" id="PS51294"/>
    </source>
</evidence>
<dbReference type="GO" id="GO:0000976">
    <property type="term" value="F:transcription cis-regulatory region binding"/>
    <property type="evidence" value="ECO:0007669"/>
    <property type="project" value="TreeGrafter"/>
</dbReference>
<evidence type="ECO:0000313" key="10">
    <source>
        <dbReference type="EMBL" id="AVY91707.1"/>
    </source>
</evidence>
<keyword evidence="4" id="KW-0804">Transcription</keyword>
<dbReference type="GO" id="GO:0006355">
    <property type="term" value="P:regulation of DNA-templated transcription"/>
    <property type="evidence" value="ECO:0007669"/>
    <property type="project" value="TreeGrafter"/>
</dbReference>
<dbReference type="SMART" id="SM00717">
    <property type="entry name" value="SANT"/>
    <property type="match status" value="1"/>
</dbReference>
<evidence type="ECO:0000256" key="3">
    <source>
        <dbReference type="ARBA" id="ARBA00023125"/>
    </source>
</evidence>
<feature type="compositionally biased region" description="Basic and acidic residues" evidence="6">
    <location>
        <begin position="8"/>
        <end position="22"/>
    </location>
</feature>
<dbReference type="GO" id="GO:0048731">
    <property type="term" value="P:system development"/>
    <property type="evidence" value="ECO:0007669"/>
    <property type="project" value="UniProtKB-ARBA"/>
</dbReference>
<dbReference type="GO" id="GO:0005634">
    <property type="term" value="C:nucleus"/>
    <property type="evidence" value="ECO:0007669"/>
    <property type="project" value="UniProtKB-SubCell"/>
</dbReference>
<feature type="region of interest" description="Disordered" evidence="6">
    <location>
        <begin position="1"/>
        <end position="29"/>
    </location>
</feature>
<feature type="domain" description="HTH myb-type" evidence="8">
    <location>
        <begin position="33"/>
        <end position="78"/>
    </location>
</feature>
<evidence type="ECO:0000256" key="2">
    <source>
        <dbReference type="ARBA" id="ARBA00023015"/>
    </source>
</evidence>
<keyword evidence="2" id="KW-0805">Transcription regulation</keyword>
<dbReference type="EMBL" id="MF737016">
    <property type="protein sequence ID" value="AVY91707.1"/>
    <property type="molecule type" value="Genomic_DNA"/>
</dbReference>
<evidence type="ECO:0000313" key="9">
    <source>
        <dbReference type="EMBL" id="AVY91699.1"/>
    </source>
</evidence>
<dbReference type="EMBL" id="MF737015">
    <property type="protein sequence ID" value="AVY91699.1"/>
    <property type="molecule type" value="Genomic_DNA"/>
</dbReference>
<evidence type="ECO:0000256" key="1">
    <source>
        <dbReference type="ARBA" id="ARBA00004123"/>
    </source>
</evidence>
<dbReference type="GO" id="GO:0030154">
    <property type="term" value="P:cell differentiation"/>
    <property type="evidence" value="ECO:0007669"/>
    <property type="project" value="UniProtKB-ARBA"/>
</dbReference>
<dbReference type="InterPro" id="IPR015495">
    <property type="entry name" value="Myb_TF_plants"/>
</dbReference>
<evidence type="ECO:0000313" key="11">
    <source>
        <dbReference type="EMBL" id="AVY91716.1"/>
    </source>
</evidence>
<dbReference type="PROSITE" id="PS51294">
    <property type="entry name" value="HTH_MYB"/>
    <property type="match status" value="1"/>
</dbReference>
<dbReference type="Gene3D" id="1.10.10.60">
    <property type="entry name" value="Homeodomain-like"/>
    <property type="match status" value="1"/>
</dbReference>
<keyword evidence="5" id="KW-0539">Nucleus</keyword>
<dbReference type="PANTHER" id="PTHR47998:SF3">
    <property type="entry name" value="TRANSCRIPTION FACTOR TRY-LIKE"/>
    <property type="match status" value="1"/>
</dbReference>